<reference evidence="2 3" key="1">
    <citation type="submission" date="2018-10" db="EMBL/GenBank/DDBJ databases">
        <title>Genomic Encyclopedia of Archaeal and Bacterial Type Strains, Phase II (KMG-II): from individual species to whole genera.</title>
        <authorList>
            <person name="Goeker M."/>
        </authorList>
    </citation>
    <scope>NUCLEOTIDE SEQUENCE [LARGE SCALE GENOMIC DNA]</scope>
    <source>
        <strain evidence="2 3">DSM 29466</strain>
    </source>
</reference>
<dbReference type="EMBL" id="RCCE01000001">
    <property type="protein sequence ID" value="RLJ60741.1"/>
    <property type="molecule type" value="Genomic_DNA"/>
</dbReference>
<keyword evidence="1" id="KW-1133">Transmembrane helix</keyword>
<dbReference type="Pfam" id="PF10741">
    <property type="entry name" value="T2SSM_b"/>
    <property type="match status" value="1"/>
</dbReference>
<proteinExistence type="predicted"/>
<feature type="transmembrane region" description="Helical" evidence="1">
    <location>
        <begin position="12"/>
        <end position="33"/>
    </location>
</feature>
<comment type="caution">
    <text evidence="2">The sequence shown here is derived from an EMBL/GenBank/DDBJ whole genome shotgun (WGS) entry which is preliminary data.</text>
</comment>
<accession>A0A497X6K8</accession>
<evidence type="ECO:0000313" key="2">
    <source>
        <dbReference type="EMBL" id="RLJ60741.1"/>
    </source>
</evidence>
<sequence length="187" mass="20643">MIFGRSSWRRLLVWGVIGAIPLGLWFGIIVPIVDWKTSIEVQLTVADEKAGRMRVAIANLHQEKAALSAETKFLDLWRAKSLTDATARVQASLSAIAQREDIVFRSISPIQGPDIAMIDAVSFRVETELTLNQLSAFLKTLEYSAPLFIVERANIRRLARSNLDAGQPTVFVQLDIAAPVILSENGS</sequence>
<dbReference type="RefSeq" id="WP_121022148.1">
    <property type="nucleotide sequence ID" value="NZ_RCCE01000001.1"/>
</dbReference>
<protein>
    <submittedName>
        <fullName evidence="2">Type II secretion system (T2SS) protein M subtype b</fullName>
    </submittedName>
</protein>
<dbReference type="OrthoDB" id="7861055at2"/>
<dbReference type="AlphaFoldDB" id="A0A497X6K8"/>
<name>A0A497X6K8_9RHOB</name>
<keyword evidence="1" id="KW-0812">Transmembrane</keyword>
<dbReference type="Proteomes" id="UP000269157">
    <property type="component" value="Unassembled WGS sequence"/>
</dbReference>
<evidence type="ECO:0000313" key="3">
    <source>
        <dbReference type="Proteomes" id="UP000269157"/>
    </source>
</evidence>
<keyword evidence="1" id="KW-0472">Membrane</keyword>
<evidence type="ECO:0000256" key="1">
    <source>
        <dbReference type="SAM" id="Phobius"/>
    </source>
</evidence>
<gene>
    <name evidence="2" type="ORF">BCF46_0946</name>
</gene>
<keyword evidence="3" id="KW-1185">Reference proteome</keyword>
<dbReference type="InterPro" id="IPR034756">
    <property type="entry name" value="T2SSM_b"/>
</dbReference>
<organism evidence="2 3">
    <name type="scientific">Litoreibacter meonggei</name>
    <dbReference type="NCBI Taxonomy" id="1049199"/>
    <lineage>
        <taxon>Bacteria</taxon>
        <taxon>Pseudomonadati</taxon>
        <taxon>Pseudomonadota</taxon>
        <taxon>Alphaproteobacteria</taxon>
        <taxon>Rhodobacterales</taxon>
        <taxon>Roseobacteraceae</taxon>
        <taxon>Litoreibacter</taxon>
    </lineage>
</organism>
<dbReference type="NCBIfam" id="NF040576">
    <property type="entry name" value="T2SS_GspM_XpsM"/>
    <property type="match status" value="1"/>
</dbReference>